<feature type="signal peptide" evidence="1">
    <location>
        <begin position="1"/>
        <end position="18"/>
    </location>
</feature>
<evidence type="ECO:0000313" key="3">
    <source>
        <dbReference type="Proteomes" id="UP001487740"/>
    </source>
</evidence>
<proteinExistence type="predicted"/>
<dbReference type="EMBL" id="JARAKH010000030">
    <property type="protein sequence ID" value="KAK8386895.1"/>
    <property type="molecule type" value="Genomic_DNA"/>
</dbReference>
<sequence>MITLCHLLLVAAPRTLLGHTTLLPPSSESLAKDSIPPRVNDTNYFLSSTKPPGEVKFSKPYVLIDEEMTTLLPQLKEQFAHRRTSNHGKEAFDGLCDVQKNILESFSARGEKLLDAAIGNMKNNWARLLQKLASDGGGAWREAASLLRHSLTPAGLVTQTGGDIEAGYSYL</sequence>
<keyword evidence="1" id="KW-0732">Signal</keyword>
<evidence type="ECO:0000313" key="2">
    <source>
        <dbReference type="EMBL" id="KAK8386895.1"/>
    </source>
</evidence>
<name>A0AAW0TJM1_SCYPA</name>
<keyword evidence="3" id="KW-1185">Reference proteome</keyword>
<gene>
    <name evidence="2" type="ORF">O3P69_017962</name>
</gene>
<feature type="chain" id="PRO_5043329089" evidence="1">
    <location>
        <begin position="19"/>
        <end position="171"/>
    </location>
</feature>
<dbReference type="Proteomes" id="UP001487740">
    <property type="component" value="Unassembled WGS sequence"/>
</dbReference>
<evidence type="ECO:0000256" key="1">
    <source>
        <dbReference type="SAM" id="SignalP"/>
    </source>
</evidence>
<dbReference type="AlphaFoldDB" id="A0AAW0TJM1"/>
<reference evidence="2 3" key="1">
    <citation type="submission" date="2023-03" db="EMBL/GenBank/DDBJ databases">
        <title>High-quality genome of Scylla paramamosain provides insights in environmental adaptation.</title>
        <authorList>
            <person name="Zhang L."/>
        </authorList>
    </citation>
    <scope>NUCLEOTIDE SEQUENCE [LARGE SCALE GENOMIC DNA]</scope>
    <source>
        <strain evidence="2">LZ_2023a</strain>
        <tissue evidence="2">Muscle</tissue>
    </source>
</reference>
<protein>
    <submittedName>
        <fullName evidence="2">Uncharacterized protein</fullName>
    </submittedName>
</protein>
<comment type="caution">
    <text evidence="2">The sequence shown here is derived from an EMBL/GenBank/DDBJ whole genome shotgun (WGS) entry which is preliminary data.</text>
</comment>
<accession>A0AAW0TJM1</accession>
<organism evidence="2 3">
    <name type="scientific">Scylla paramamosain</name>
    <name type="common">Mud crab</name>
    <dbReference type="NCBI Taxonomy" id="85552"/>
    <lineage>
        <taxon>Eukaryota</taxon>
        <taxon>Metazoa</taxon>
        <taxon>Ecdysozoa</taxon>
        <taxon>Arthropoda</taxon>
        <taxon>Crustacea</taxon>
        <taxon>Multicrustacea</taxon>
        <taxon>Malacostraca</taxon>
        <taxon>Eumalacostraca</taxon>
        <taxon>Eucarida</taxon>
        <taxon>Decapoda</taxon>
        <taxon>Pleocyemata</taxon>
        <taxon>Brachyura</taxon>
        <taxon>Eubrachyura</taxon>
        <taxon>Portunoidea</taxon>
        <taxon>Portunidae</taxon>
        <taxon>Portuninae</taxon>
        <taxon>Scylla</taxon>
    </lineage>
</organism>